<evidence type="ECO:0000256" key="4">
    <source>
        <dbReference type="ARBA" id="ARBA00022692"/>
    </source>
</evidence>
<dbReference type="AlphaFoldDB" id="K6WXF0"/>
<evidence type="ECO:0000313" key="9">
    <source>
        <dbReference type="EMBL" id="GAB91229.1"/>
    </source>
</evidence>
<dbReference type="GO" id="GO:0022857">
    <property type="term" value="F:transmembrane transporter activity"/>
    <property type="evidence" value="ECO:0007669"/>
    <property type="project" value="InterPro"/>
</dbReference>
<dbReference type="PROSITE" id="PS50850">
    <property type="entry name" value="MFS"/>
    <property type="match status" value="1"/>
</dbReference>
<accession>K6WXF0</accession>
<reference evidence="9 10" key="1">
    <citation type="submission" date="2012-08" db="EMBL/GenBank/DDBJ databases">
        <title>Whole genome shotgun sequence of Gordonia rhizosphera NBRC 16068.</title>
        <authorList>
            <person name="Takarada H."/>
            <person name="Isaki S."/>
            <person name="Hosoyama A."/>
            <person name="Tsuchikane K."/>
            <person name="Katsumata H."/>
            <person name="Baba S."/>
            <person name="Ohji S."/>
            <person name="Yamazaki S."/>
            <person name="Fujita N."/>
        </authorList>
    </citation>
    <scope>NUCLEOTIDE SEQUENCE [LARGE SCALE GENOMIC DNA]</scope>
    <source>
        <strain evidence="9 10">NBRC 16068</strain>
    </source>
</reference>
<dbReference type="RefSeq" id="WP_006334536.1">
    <property type="nucleotide sequence ID" value="NZ_BAHC01000125.1"/>
</dbReference>
<feature type="transmembrane region" description="Helical" evidence="7">
    <location>
        <begin position="49"/>
        <end position="69"/>
    </location>
</feature>
<feature type="transmembrane region" description="Helical" evidence="7">
    <location>
        <begin position="202"/>
        <end position="224"/>
    </location>
</feature>
<feature type="transmembrane region" description="Helical" evidence="7">
    <location>
        <begin position="170"/>
        <end position="190"/>
    </location>
</feature>
<dbReference type="Gene3D" id="1.20.1250.20">
    <property type="entry name" value="MFS general substrate transporter like domains"/>
    <property type="match status" value="1"/>
</dbReference>
<evidence type="ECO:0000313" key="10">
    <source>
        <dbReference type="Proteomes" id="UP000008363"/>
    </source>
</evidence>
<feature type="transmembrane region" description="Helical" evidence="7">
    <location>
        <begin position="304"/>
        <end position="327"/>
    </location>
</feature>
<dbReference type="OrthoDB" id="102502at2"/>
<comment type="subcellular location">
    <subcellularLocation>
        <location evidence="1">Cell membrane</location>
        <topology evidence="1">Multi-pass membrane protein</topology>
    </subcellularLocation>
</comment>
<sequence length="497" mass="51535">MDSVVVQRHPHPWRVFTATSIGVIAVFVAMSGLTVALPTLTRELNASTAQSTWIVLGYMVVTTALILVFGRLSDIVGRRPLYLAGLVVFTIATALCIVSPSAGWLIAARVVQGVGAAAVVTNNTSLLTDMFPPHLLGRALGWNATVAAVAQVIGPVIGGAMTAMVGWRGLFVAVLPVALIATVTSVMVIPRARRRPARRERFDVTGAVLSVVMLTTVVLALTPGLSSPTWLPWAYLAVGAASTATFVTVQMRRTDPLVDLTLFRSRGIALVLVAAFTIAVATYAVPLIISLYEQAADDASPFTAGLLVTPVAIGTVLAASVAGSLVARVAPRTLAASGMALAAIGLLGMTLTLSVDDGALPVTMSFLFVIGTGIGLFMTPSTSALMLTVSYERRGIANGLRSTLQNVGNLLSTAMTLAIVTVGLGAAAQEAAYGGTPGALSSAELDRFVDNLRTVGLTLTVVAVVGVGLCLAFPRHRVATEPLEFPHESLTTIKESA</sequence>
<dbReference type="GO" id="GO:0005886">
    <property type="term" value="C:plasma membrane"/>
    <property type="evidence" value="ECO:0007669"/>
    <property type="project" value="UniProtKB-SubCell"/>
</dbReference>
<feature type="transmembrane region" description="Helical" evidence="7">
    <location>
        <begin position="410"/>
        <end position="432"/>
    </location>
</feature>
<evidence type="ECO:0000259" key="8">
    <source>
        <dbReference type="PROSITE" id="PS50850"/>
    </source>
</evidence>
<dbReference type="PANTHER" id="PTHR42718">
    <property type="entry name" value="MAJOR FACILITATOR SUPERFAMILY MULTIDRUG TRANSPORTER MFSC"/>
    <property type="match status" value="1"/>
</dbReference>
<feature type="transmembrane region" description="Helical" evidence="7">
    <location>
        <begin position="81"/>
        <end position="100"/>
    </location>
</feature>
<dbReference type="InterPro" id="IPR011701">
    <property type="entry name" value="MFS"/>
</dbReference>
<name>K6WXF0_9ACTN</name>
<feature type="transmembrane region" description="Helical" evidence="7">
    <location>
        <begin position="230"/>
        <end position="249"/>
    </location>
</feature>
<evidence type="ECO:0000256" key="5">
    <source>
        <dbReference type="ARBA" id="ARBA00022989"/>
    </source>
</evidence>
<dbReference type="InterPro" id="IPR036259">
    <property type="entry name" value="MFS_trans_sf"/>
</dbReference>
<evidence type="ECO:0000256" key="3">
    <source>
        <dbReference type="ARBA" id="ARBA00022475"/>
    </source>
</evidence>
<keyword evidence="5 7" id="KW-1133">Transmembrane helix</keyword>
<feature type="transmembrane region" description="Helical" evidence="7">
    <location>
        <begin position="452"/>
        <end position="473"/>
    </location>
</feature>
<dbReference type="Proteomes" id="UP000008363">
    <property type="component" value="Unassembled WGS sequence"/>
</dbReference>
<dbReference type="PANTHER" id="PTHR42718:SF46">
    <property type="entry name" value="BLR6921 PROTEIN"/>
    <property type="match status" value="1"/>
</dbReference>
<dbReference type="SUPFAM" id="SSF103473">
    <property type="entry name" value="MFS general substrate transporter"/>
    <property type="match status" value="1"/>
</dbReference>
<keyword evidence="2" id="KW-0813">Transport</keyword>
<feature type="transmembrane region" description="Helical" evidence="7">
    <location>
        <begin position="334"/>
        <end position="354"/>
    </location>
</feature>
<keyword evidence="6 7" id="KW-0472">Membrane</keyword>
<evidence type="ECO:0000256" key="6">
    <source>
        <dbReference type="ARBA" id="ARBA00023136"/>
    </source>
</evidence>
<dbReference type="Pfam" id="PF07690">
    <property type="entry name" value="MFS_1"/>
    <property type="match status" value="1"/>
</dbReference>
<feature type="transmembrane region" description="Helical" evidence="7">
    <location>
        <begin position="366"/>
        <end position="389"/>
    </location>
</feature>
<dbReference type="InterPro" id="IPR020846">
    <property type="entry name" value="MFS_dom"/>
</dbReference>
<organism evidence="9 10">
    <name type="scientific">Gordonia rhizosphera NBRC 16068</name>
    <dbReference type="NCBI Taxonomy" id="1108045"/>
    <lineage>
        <taxon>Bacteria</taxon>
        <taxon>Bacillati</taxon>
        <taxon>Actinomycetota</taxon>
        <taxon>Actinomycetes</taxon>
        <taxon>Mycobacteriales</taxon>
        <taxon>Gordoniaceae</taxon>
        <taxon>Gordonia</taxon>
    </lineage>
</organism>
<feature type="transmembrane region" description="Helical" evidence="7">
    <location>
        <begin position="140"/>
        <end position="164"/>
    </location>
</feature>
<keyword evidence="3" id="KW-1003">Cell membrane</keyword>
<gene>
    <name evidence="9" type="ORF">GORHZ_125_01130</name>
</gene>
<protein>
    <submittedName>
        <fullName evidence="9">Putative drug resistance transporter</fullName>
    </submittedName>
</protein>
<feature type="transmembrane region" description="Helical" evidence="7">
    <location>
        <begin position="106"/>
        <end position="128"/>
    </location>
</feature>
<keyword evidence="4 7" id="KW-0812">Transmembrane</keyword>
<evidence type="ECO:0000256" key="7">
    <source>
        <dbReference type="SAM" id="Phobius"/>
    </source>
</evidence>
<comment type="caution">
    <text evidence="9">The sequence shown here is derived from an EMBL/GenBank/DDBJ whole genome shotgun (WGS) entry which is preliminary data.</text>
</comment>
<proteinExistence type="predicted"/>
<keyword evidence="10" id="KW-1185">Reference proteome</keyword>
<dbReference type="EMBL" id="BAHC01000125">
    <property type="protein sequence ID" value="GAB91229.1"/>
    <property type="molecule type" value="Genomic_DNA"/>
</dbReference>
<evidence type="ECO:0000256" key="1">
    <source>
        <dbReference type="ARBA" id="ARBA00004651"/>
    </source>
</evidence>
<evidence type="ECO:0000256" key="2">
    <source>
        <dbReference type="ARBA" id="ARBA00022448"/>
    </source>
</evidence>
<dbReference type="STRING" id="1108045.GORHZ_125_01130"/>
<dbReference type="CDD" id="cd17321">
    <property type="entry name" value="MFS_MMR_MDR_like"/>
    <property type="match status" value="1"/>
</dbReference>
<feature type="domain" description="Major facilitator superfamily (MFS) profile" evidence="8">
    <location>
        <begin position="1"/>
        <end position="478"/>
    </location>
</feature>
<feature type="transmembrane region" description="Helical" evidence="7">
    <location>
        <begin position="269"/>
        <end position="292"/>
    </location>
</feature>
<feature type="transmembrane region" description="Helical" evidence="7">
    <location>
        <begin position="12"/>
        <end position="37"/>
    </location>
</feature>
<dbReference type="eggNOG" id="COG0477">
    <property type="taxonomic scope" value="Bacteria"/>
</dbReference>
<dbReference type="Gene3D" id="1.20.1720.10">
    <property type="entry name" value="Multidrug resistance protein D"/>
    <property type="match status" value="1"/>
</dbReference>